<dbReference type="EMBL" id="LXQA010050619">
    <property type="protein sequence ID" value="MCI02924.1"/>
    <property type="molecule type" value="Genomic_DNA"/>
</dbReference>
<accession>A0A392NU40</accession>
<organism evidence="1 2">
    <name type="scientific">Trifolium medium</name>
    <dbReference type="NCBI Taxonomy" id="97028"/>
    <lineage>
        <taxon>Eukaryota</taxon>
        <taxon>Viridiplantae</taxon>
        <taxon>Streptophyta</taxon>
        <taxon>Embryophyta</taxon>
        <taxon>Tracheophyta</taxon>
        <taxon>Spermatophyta</taxon>
        <taxon>Magnoliopsida</taxon>
        <taxon>eudicotyledons</taxon>
        <taxon>Gunneridae</taxon>
        <taxon>Pentapetalae</taxon>
        <taxon>rosids</taxon>
        <taxon>fabids</taxon>
        <taxon>Fabales</taxon>
        <taxon>Fabaceae</taxon>
        <taxon>Papilionoideae</taxon>
        <taxon>50 kb inversion clade</taxon>
        <taxon>NPAAA clade</taxon>
        <taxon>Hologalegina</taxon>
        <taxon>IRL clade</taxon>
        <taxon>Trifolieae</taxon>
        <taxon>Trifolium</taxon>
    </lineage>
</organism>
<sequence>MPSILAASIFSAQSGETVAFSRNAMFLVLLCFTSGIC</sequence>
<reference evidence="1 2" key="1">
    <citation type="journal article" date="2018" name="Front. Plant Sci.">
        <title>Red Clover (Trifolium pratense) and Zigzag Clover (T. medium) - A Picture of Genomic Similarities and Differences.</title>
        <authorList>
            <person name="Dluhosova J."/>
            <person name="Istvanek J."/>
            <person name="Nedelnik J."/>
            <person name="Repkova J."/>
        </authorList>
    </citation>
    <scope>NUCLEOTIDE SEQUENCE [LARGE SCALE GENOMIC DNA]</scope>
    <source>
        <strain evidence="2">cv. 10/8</strain>
        <tissue evidence="1">Leaf</tissue>
    </source>
</reference>
<name>A0A392NU40_9FABA</name>
<feature type="non-terminal residue" evidence="1">
    <location>
        <position position="37"/>
    </location>
</feature>
<comment type="caution">
    <text evidence="1">The sequence shown here is derived from an EMBL/GenBank/DDBJ whole genome shotgun (WGS) entry which is preliminary data.</text>
</comment>
<evidence type="ECO:0000313" key="1">
    <source>
        <dbReference type="EMBL" id="MCI02924.1"/>
    </source>
</evidence>
<dbReference type="Proteomes" id="UP000265520">
    <property type="component" value="Unassembled WGS sequence"/>
</dbReference>
<gene>
    <name evidence="1" type="ORF">A2U01_0023958</name>
</gene>
<protein>
    <submittedName>
        <fullName evidence="1">ABC transporter B family member chloroplastic-like</fullName>
    </submittedName>
</protein>
<evidence type="ECO:0000313" key="2">
    <source>
        <dbReference type="Proteomes" id="UP000265520"/>
    </source>
</evidence>
<proteinExistence type="predicted"/>
<keyword evidence="2" id="KW-1185">Reference proteome</keyword>
<dbReference type="AlphaFoldDB" id="A0A392NU40"/>